<feature type="transmembrane region" description="Helical" evidence="1">
    <location>
        <begin position="41"/>
        <end position="65"/>
    </location>
</feature>
<organism evidence="3 4">
    <name type="scientific">Saponaria officinalis</name>
    <name type="common">Common soapwort</name>
    <name type="synonym">Lychnis saponaria</name>
    <dbReference type="NCBI Taxonomy" id="3572"/>
    <lineage>
        <taxon>Eukaryota</taxon>
        <taxon>Viridiplantae</taxon>
        <taxon>Streptophyta</taxon>
        <taxon>Embryophyta</taxon>
        <taxon>Tracheophyta</taxon>
        <taxon>Spermatophyta</taxon>
        <taxon>Magnoliopsida</taxon>
        <taxon>eudicotyledons</taxon>
        <taxon>Gunneridae</taxon>
        <taxon>Pentapetalae</taxon>
        <taxon>Caryophyllales</taxon>
        <taxon>Caryophyllaceae</taxon>
        <taxon>Caryophylleae</taxon>
        <taxon>Saponaria</taxon>
    </lineage>
</organism>
<evidence type="ECO:0000313" key="3">
    <source>
        <dbReference type="EMBL" id="KAK9667864.1"/>
    </source>
</evidence>
<name>A0AAW1GXL2_SAPOF</name>
<keyword evidence="4" id="KW-1185">Reference proteome</keyword>
<dbReference type="EMBL" id="JBDFQZ010000013">
    <property type="protein sequence ID" value="KAK9667864.1"/>
    <property type="molecule type" value="Genomic_DNA"/>
</dbReference>
<reference evidence="3" key="1">
    <citation type="submission" date="2024-03" db="EMBL/GenBank/DDBJ databases">
        <title>WGS assembly of Saponaria officinalis var. Norfolk2.</title>
        <authorList>
            <person name="Jenkins J."/>
            <person name="Shu S."/>
            <person name="Grimwood J."/>
            <person name="Barry K."/>
            <person name="Goodstein D."/>
            <person name="Schmutz J."/>
            <person name="Leebens-Mack J."/>
            <person name="Osbourn A."/>
        </authorList>
    </citation>
    <scope>NUCLEOTIDE SEQUENCE [LARGE SCALE GENOMIC DNA]</scope>
    <source>
        <strain evidence="3">JIC</strain>
    </source>
</reference>
<keyword evidence="1" id="KW-0812">Transmembrane</keyword>
<keyword evidence="1" id="KW-0472">Membrane</keyword>
<gene>
    <name evidence="3" type="ORF">RND81_13G016600</name>
</gene>
<keyword evidence="1" id="KW-1133">Transmembrane helix</keyword>
<comment type="caution">
    <text evidence="3">The sequence shown here is derived from an EMBL/GenBank/DDBJ whole genome shotgun (WGS) entry which is preliminary data.</text>
</comment>
<evidence type="ECO:0000256" key="2">
    <source>
        <dbReference type="SAM" id="SignalP"/>
    </source>
</evidence>
<evidence type="ECO:0000313" key="4">
    <source>
        <dbReference type="Proteomes" id="UP001443914"/>
    </source>
</evidence>
<dbReference type="AlphaFoldDB" id="A0AAW1GXL2"/>
<accession>A0AAW1GXL2</accession>
<keyword evidence="2" id="KW-0732">Signal</keyword>
<proteinExistence type="predicted"/>
<protein>
    <submittedName>
        <fullName evidence="3">Uncharacterized protein</fullName>
    </submittedName>
</protein>
<evidence type="ECO:0000256" key="1">
    <source>
        <dbReference type="SAM" id="Phobius"/>
    </source>
</evidence>
<feature type="signal peptide" evidence="2">
    <location>
        <begin position="1"/>
        <end position="25"/>
    </location>
</feature>
<feature type="chain" id="PRO_5043844711" evidence="2">
    <location>
        <begin position="26"/>
        <end position="66"/>
    </location>
</feature>
<dbReference type="Proteomes" id="UP001443914">
    <property type="component" value="Unassembled WGS sequence"/>
</dbReference>
<sequence>MEFRRRNPSALSLLIIFSIFSFTSAKLFFEERFDDGLFLTIFYPCFCVIDLSLFVVHECYLMIVLI</sequence>